<keyword evidence="1" id="KW-0812">Transmembrane</keyword>
<protein>
    <recommendedName>
        <fullName evidence="2">HTH LytTR-type domain-containing protein</fullName>
    </recommendedName>
</protein>
<dbReference type="AlphaFoldDB" id="A0A6G7YNZ1"/>
<dbReference type="Proteomes" id="UP000503222">
    <property type="component" value="Chromosome"/>
</dbReference>
<evidence type="ECO:0000259" key="2">
    <source>
        <dbReference type="SMART" id="SM00850"/>
    </source>
</evidence>
<keyword evidence="4" id="KW-1185">Reference proteome</keyword>
<keyword evidence="1" id="KW-0472">Membrane</keyword>
<keyword evidence="1" id="KW-1133">Transmembrane helix</keyword>
<dbReference type="SMART" id="SM00850">
    <property type="entry name" value="LytTR"/>
    <property type="match status" value="1"/>
</dbReference>
<reference evidence="3 4" key="1">
    <citation type="submission" date="2020-03" db="EMBL/GenBank/DDBJ databases">
        <title>Sphingomonas sp. nov., isolated from fish.</title>
        <authorList>
            <person name="Hyun D.-W."/>
            <person name="Bae J.-W."/>
        </authorList>
    </citation>
    <scope>NUCLEOTIDE SEQUENCE [LARGE SCALE GENOMIC DNA]</scope>
    <source>
        <strain evidence="3 4">HDW15B</strain>
    </source>
</reference>
<feature type="transmembrane region" description="Helical" evidence="1">
    <location>
        <begin position="39"/>
        <end position="60"/>
    </location>
</feature>
<dbReference type="InterPro" id="IPR007492">
    <property type="entry name" value="LytTR_DNA-bd_dom"/>
</dbReference>
<feature type="transmembrane region" description="Helical" evidence="1">
    <location>
        <begin position="7"/>
        <end position="27"/>
    </location>
</feature>
<feature type="domain" description="HTH LytTR-type" evidence="2">
    <location>
        <begin position="110"/>
        <end position="203"/>
    </location>
</feature>
<evidence type="ECO:0000256" key="1">
    <source>
        <dbReference type="SAM" id="Phobius"/>
    </source>
</evidence>
<gene>
    <name evidence="3" type="ORF">G7077_05610</name>
</gene>
<organism evidence="3 4">
    <name type="scientific">Sphingomonas piscis</name>
    <dbReference type="NCBI Taxonomy" id="2714943"/>
    <lineage>
        <taxon>Bacteria</taxon>
        <taxon>Pseudomonadati</taxon>
        <taxon>Pseudomonadota</taxon>
        <taxon>Alphaproteobacteria</taxon>
        <taxon>Sphingomonadales</taxon>
        <taxon>Sphingomonadaceae</taxon>
        <taxon>Sphingomonas</taxon>
    </lineage>
</organism>
<feature type="transmembrane region" description="Helical" evidence="1">
    <location>
        <begin position="72"/>
        <end position="93"/>
    </location>
</feature>
<dbReference type="EMBL" id="CP049869">
    <property type="protein sequence ID" value="QIK78454.1"/>
    <property type="molecule type" value="Genomic_DNA"/>
</dbReference>
<proteinExistence type="predicted"/>
<sequence length="204" mass="22581">MPILPRTLFWSVLIGWNTILWRCWFAWRVRKPQDWWQAAALGTIVLNLPIPAEVALLSRVMGGQIASTWPAIWLYAALISVALVPVIALALPAPPSEPYAFTKGVLWRAGARQASDVQAVVAEDHYCRIFLHGERSTLVHARFSDVVTELLNADGLVVRRGHWVAAGAVTSVARQNRKWVIEAAGQKLSVAASCVSQLRRSGWI</sequence>
<dbReference type="RefSeq" id="WP_166410847.1">
    <property type="nucleotide sequence ID" value="NZ_CP049869.1"/>
</dbReference>
<dbReference type="KEGG" id="spii:G7077_05610"/>
<name>A0A6G7YNZ1_9SPHN</name>
<dbReference type="GO" id="GO:0003677">
    <property type="term" value="F:DNA binding"/>
    <property type="evidence" value="ECO:0007669"/>
    <property type="project" value="InterPro"/>
</dbReference>
<accession>A0A6G7YNZ1</accession>
<evidence type="ECO:0000313" key="3">
    <source>
        <dbReference type="EMBL" id="QIK78454.1"/>
    </source>
</evidence>
<evidence type="ECO:0000313" key="4">
    <source>
        <dbReference type="Proteomes" id="UP000503222"/>
    </source>
</evidence>